<accession>A0A6T2EFT2</accession>
<feature type="chain" id="PRO_5036191631" description="Guanine nucleotide-binding protein subunit beta-like protein" evidence="2">
    <location>
        <begin position="27"/>
        <end position="394"/>
    </location>
</feature>
<dbReference type="PANTHER" id="PTHR19879">
    <property type="entry name" value="TRANSCRIPTION INITIATION FACTOR TFIID"/>
    <property type="match status" value="1"/>
</dbReference>
<gene>
    <name evidence="3" type="ORF">EGYM00163_LOCUS35251</name>
    <name evidence="4" type="ORF">EGYM00163_LOCUS35252</name>
</gene>
<organism evidence="3">
    <name type="scientific">Eutreptiella gymnastica</name>
    <dbReference type="NCBI Taxonomy" id="73025"/>
    <lineage>
        <taxon>Eukaryota</taxon>
        <taxon>Discoba</taxon>
        <taxon>Euglenozoa</taxon>
        <taxon>Euglenida</taxon>
        <taxon>Spirocuta</taxon>
        <taxon>Euglenophyceae</taxon>
        <taxon>Eutreptiales</taxon>
        <taxon>Eutreptiaceae</taxon>
        <taxon>Eutreptiella</taxon>
    </lineage>
</organism>
<reference evidence="3" key="1">
    <citation type="submission" date="2021-01" db="EMBL/GenBank/DDBJ databases">
        <authorList>
            <person name="Corre E."/>
            <person name="Pelletier E."/>
            <person name="Niang G."/>
            <person name="Scheremetjew M."/>
            <person name="Finn R."/>
            <person name="Kale V."/>
            <person name="Holt S."/>
            <person name="Cochrane G."/>
            <person name="Meng A."/>
            <person name="Brown T."/>
            <person name="Cohen L."/>
        </authorList>
    </citation>
    <scope>NUCLEOTIDE SEQUENCE</scope>
    <source>
        <strain evidence="3">CCMP1594</strain>
    </source>
</reference>
<evidence type="ECO:0008006" key="5">
    <source>
        <dbReference type="Google" id="ProtNLM"/>
    </source>
</evidence>
<feature type="signal peptide" evidence="2">
    <location>
        <begin position="1"/>
        <end position="26"/>
    </location>
</feature>
<dbReference type="Pfam" id="PF00400">
    <property type="entry name" value="WD40"/>
    <property type="match status" value="2"/>
</dbReference>
<evidence type="ECO:0000313" key="4">
    <source>
        <dbReference type="EMBL" id="CAE0824048.1"/>
    </source>
</evidence>
<feature type="repeat" description="WD" evidence="1">
    <location>
        <begin position="257"/>
        <end position="298"/>
    </location>
</feature>
<proteinExistence type="predicted"/>
<dbReference type="InterPro" id="IPR015943">
    <property type="entry name" value="WD40/YVTN_repeat-like_dom_sf"/>
</dbReference>
<dbReference type="EMBL" id="HBJA01102340">
    <property type="protein sequence ID" value="CAE0824047.1"/>
    <property type="molecule type" value="Transcribed_RNA"/>
</dbReference>
<protein>
    <recommendedName>
        <fullName evidence="5">Guanine nucleotide-binding protein subunit beta-like protein</fullName>
    </recommendedName>
</protein>
<evidence type="ECO:0000256" key="2">
    <source>
        <dbReference type="SAM" id="SignalP"/>
    </source>
</evidence>
<sequence>MSFFALRMKSCLILVLLLMASTATSAADDGGSLLLTISSGTMPIESLAFSPDGLQIVAPYDTTGARVYSTETGDMIHHLTHTTDVKAVAFSKDGKLIATVDTTFHTKFWDAETGMQVQTFLGTYLPMKIVFSPAGNHLAMVTPTGVQIYDINTGTQIYTAGALAHDAAYLVDKSVPAVTSTRLLVTSTTGIDMYDADSTYTMIQNFAPLTGADTEARALAVHPDGTHVAAAFSGASGASFTIKVYEVAAVPMLVKTLHGHTMTVGSLAFSPFGGQLVSTTGYMEAKVWEFPSGLLVRSLDNTMDHKTVDFSASGLIATSDMTGNVHLYSAFTGCRPQGPGRMVRFKCSKQNFIDNFGCVEDSCGNLQCPPELKEADARALCSNHQVQYEQQQGN</sequence>
<dbReference type="SUPFAM" id="SSF82171">
    <property type="entry name" value="DPP6 N-terminal domain-like"/>
    <property type="match status" value="1"/>
</dbReference>
<keyword evidence="1" id="KW-0853">WD repeat</keyword>
<dbReference type="EMBL" id="HBJA01102341">
    <property type="protein sequence ID" value="CAE0824048.1"/>
    <property type="molecule type" value="Transcribed_RNA"/>
</dbReference>
<dbReference type="PANTHER" id="PTHR19879:SF9">
    <property type="entry name" value="TRANSCRIPTION INITIATION FACTOR TFIID SUBUNIT 5"/>
    <property type="match status" value="1"/>
</dbReference>
<feature type="repeat" description="WD" evidence="1">
    <location>
        <begin position="78"/>
        <end position="119"/>
    </location>
</feature>
<evidence type="ECO:0000256" key="1">
    <source>
        <dbReference type="PROSITE-ProRule" id="PRU00221"/>
    </source>
</evidence>
<keyword evidence="2" id="KW-0732">Signal</keyword>
<dbReference type="Gene3D" id="2.130.10.10">
    <property type="entry name" value="YVTN repeat-like/Quinoprotein amine dehydrogenase"/>
    <property type="match status" value="2"/>
</dbReference>
<evidence type="ECO:0000313" key="3">
    <source>
        <dbReference type="EMBL" id="CAE0824047.1"/>
    </source>
</evidence>
<dbReference type="SMART" id="SM00320">
    <property type="entry name" value="WD40"/>
    <property type="match status" value="6"/>
</dbReference>
<dbReference type="PROSITE" id="PS50082">
    <property type="entry name" value="WD_REPEATS_2"/>
    <property type="match status" value="2"/>
</dbReference>
<dbReference type="AlphaFoldDB" id="A0A6T2EFT2"/>
<dbReference type="InterPro" id="IPR001680">
    <property type="entry name" value="WD40_rpt"/>
</dbReference>
<name>A0A6T2EFT2_9EUGL</name>